<dbReference type="Gene3D" id="3.40.50.2000">
    <property type="entry name" value="Glycogen Phosphorylase B"/>
    <property type="match status" value="2"/>
</dbReference>
<dbReference type="Proteomes" id="UP000198870">
    <property type="component" value="Unassembled WGS sequence"/>
</dbReference>
<name>A0A1G5JCX8_9BACT</name>
<dbReference type="InterPro" id="IPR003331">
    <property type="entry name" value="UDP_GlcNAc_Epimerase_2_dom"/>
</dbReference>
<accession>A0A1G5JCX8</accession>
<dbReference type="OrthoDB" id="9803238at2"/>
<gene>
    <name evidence="3" type="ORF">SAMN05216233_12863</name>
</gene>
<evidence type="ECO:0000313" key="4">
    <source>
        <dbReference type="Proteomes" id="UP000198870"/>
    </source>
</evidence>
<organism evidence="3 4">
    <name type="scientific">Desulfoluna spongiiphila</name>
    <dbReference type="NCBI Taxonomy" id="419481"/>
    <lineage>
        <taxon>Bacteria</taxon>
        <taxon>Pseudomonadati</taxon>
        <taxon>Thermodesulfobacteriota</taxon>
        <taxon>Desulfobacteria</taxon>
        <taxon>Desulfobacterales</taxon>
        <taxon>Desulfolunaceae</taxon>
        <taxon>Desulfoluna</taxon>
    </lineage>
</organism>
<keyword evidence="4" id="KW-1185">Reference proteome</keyword>
<protein>
    <submittedName>
        <fullName evidence="3">UDP-N-acetylglucosamine 2-epimerase (Non-hydrolysing)</fullName>
    </submittedName>
</protein>
<dbReference type="SUPFAM" id="SSF53756">
    <property type="entry name" value="UDP-Glycosyltransferase/glycogen phosphorylase"/>
    <property type="match status" value="1"/>
</dbReference>
<evidence type="ECO:0000256" key="1">
    <source>
        <dbReference type="RuleBase" id="RU003513"/>
    </source>
</evidence>
<dbReference type="PANTHER" id="PTHR43174">
    <property type="entry name" value="UDP-N-ACETYLGLUCOSAMINE 2-EPIMERASE"/>
    <property type="match status" value="1"/>
</dbReference>
<evidence type="ECO:0000313" key="3">
    <source>
        <dbReference type="EMBL" id="SCY86226.1"/>
    </source>
</evidence>
<dbReference type="Pfam" id="PF02350">
    <property type="entry name" value="Epimerase_2"/>
    <property type="match status" value="1"/>
</dbReference>
<feature type="domain" description="UDP-N-acetylglucosamine 2-epimerase" evidence="2">
    <location>
        <begin position="25"/>
        <end position="366"/>
    </location>
</feature>
<sequence length="377" mass="43111">MIHFFIGTKAQLIKLAPVIEEILKRQVEHRLIDTSQHSRTTAELIRLFKLRGPDVVLNERRDNIDKIWDAFVWFTKDILKLVMCGKKIRNHVFQDKGGVCVVHGDTLSTLLSLLYAKRCGLKVVHVESGLRSYDVFNPFPEEIIRLISMKMSDYLIAPSRKAFQALCSMGYRSKSLLVEGNSGKDAALKIIKQISYDSIPLGVQHEKFVLVTIHRAENIYNQQRMKLLCDVVKQTSDTMHVVFVLHDPTRIQLKKFGLLDKLSHTKNVSCVELQPYNNFLKLMINAGCVMTDGGSIQEECSYFDIPCIVLRSSTERSDGLGKNAILSNYDVALIHEFVGNVHSVTRNQNEYIDIKNDTSRKIAQYIEELHKREMNCL</sequence>
<dbReference type="InterPro" id="IPR029767">
    <property type="entry name" value="WecB-like"/>
</dbReference>
<keyword evidence="1" id="KW-0413">Isomerase</keyword>
<dbReference type="RefSeq" id="WP_092215323.1">
    <property type="nucleotide sequence ID" value="NZ_FMUX01000028.1"/>
</dbReference>
<comment type="similarity">
    <text evidence="1">Belongs to the UDP-N-acetylglucosamine 2-epimerase family.</text>
</comment>
<dbReference type="GO" id="GO:0016853">
    <property type="term" value="F:isomerase activity"/>
    <property type="evidence" value="ECO:0007669"/>
    <property type="project" value="UniProtKB-KW"/>
</dbReference>
<dbReference type="STRING" id="419481.SAMN05216233_12863"/>
<dbReference type="EMBL" id="FMUX01000028">
    <property type="protein sequence ID" value="SCY86226.1"/>
    <property type="molecule type" value="Genomic_DNA"/>
</dbReference>
<dbReference type="PANTHER" id="PTHR43174:SF1">
    <property type="entry name" value="UDP-N-ACETYLGLUCOSAMINE 2-EPIMERASE"/>
    <property type="match status" value="1"/>
</dbReference>
<evidence type="ECO:0000259" key="2">
    <source>
        <dbReference type="Pfam" id="PF02350"/>
    </source>
</evidence>
<dbReference type="AlphaFoldDB" id="A0A1G5JCX8"/>
<proteinExistence type="inferred from homology"/>
<reference evidence="3 4" key="1">
    <citation type="submission" date="2016-10" db="EMBL/GenBank/DDBJ databases">
        <authorList>
            <person name="de Groot N.N."/>
        </authorList>
    </citation>
    <scope>NUCLEOTIDE SEQUENCE [LARGE SCALE GENOMIC DNA]</scope>
    <source>
        <strain evidence="3 4">AA1</strain>
    </source>
</reference>